<dbReference type="Proteomes" id="UP001530377">
    <property type="component" value="Unassembled WGS sequence"/>
</dbReference>
<dbReference type="EMBL" id="JALLPB020000266">
    <property type="protein sequence ID" value="KAL3811360.1"/>
    <property type="molecule type" value="Genomic_DNA"/>
</dbReference>
<keyword evidence="3" id="KW-1185">Reference proteome</keyword>
<protein>
    <submittedName>
        <fullName evidence="2">Uncharacterized protein</fullName>
    </submittedName>
</protein>
<reference evidence="2 3" key="1">
    <citation type="submission" date="2024-10" db="EMBL/GenBank/DDBJ databases">
        <title>Updated reference genomes for cyclostephanoid diatoms.</title>
        <authorList>
            <person name="Roberts W.R."/>
            <person name="Alverson A.J."/>
        </authorList>
    </citation>
    <scope>NUCLEOTIDE SEQUENCE [LARGE SCALE GENOMIC DNA]</scope>
    <source>
        <strain evidence="2 3">AJA228-03</strain>
    </source>
</reference>
<organism evidence="2 3">
    <name type="scientific">Cyclostephanos tholiformis</name>
    <dbReference type="NCBI Taxonomy" id="382380"/>
    <lineage>
        <taxon>Eukaryota</taxon>
        <taxon>Sar</taxon>
        <taxon>Stramenopiles</taxon>
        <taxon>Ochrophyta</taxon>
        <taxon>Bacillariophyta</taxon>
        <taxon>Coscinodiscophyceae</taxon>
        <taxon>Thalassiosirophycidae</taxon>
        <taxon>Stephanodiscales</taxon>
        <taxon>Stephanodiscaceae</taxon>
        <taxon>Cyclostephanos</taxon>
    </lineage>
</organism>
<dbReference type="PANTHER" id="PTHR12224">
    <property type="entry name" value="BETA-1,4-MANNOSYL-GLYCOPROTEIN BETA-1,4-N-ACETYLGLUCOSAMINYL-TRANSFERASE"/>
    <property type="match status" value="1"/>
</dbReference>
<dbReference type="PANTHER" id="PTHR12224:SF0">
    <property type="entry name" value="BETA-1,4-MANNOSYL-GLYCOPROTEIN 4-BETA-N-ACETYLGLUCOSAMINYLTRANSFERASE"/>
    <property type="match status" value="1"/>
</dbReference>
<accession>A0ABD3REB1</accession>
<comment type="caution">
    <text evidence="2">The sequence shown here is derived from an EMBL/GenBank/DDBJ whole genome shotgun (WGS) entry which is preliminary data.</text>
</comment>
<sequence length="452" mass="51558">MTSVSLGNRNNESHAGGPPLTQGRRSLTFDMGQLKQHHVAHGTFFFGPHSHEVDIASTYKPELNSIQKELLDDEIIDVEKEKERCARYNFKINNETHPKRRRLFLGALLGDDSMEVLEAVAMEVYDIFHTVSFIEGNTAHDLSPRKWKYYDPKHPSEKLSALYQMYGPKSKVSVDYYNTTVTRLFGDELFMDYVQREGNTFRWALNGMREDDVAIMRDADEIFTRDFLRAMQICDVAEFRPDQDCRAPKVIASTAVFESSPNCVTKDRRWHHPDALLGKCIEHTGNLSLHPPTKRQYAGKHGLRLHGYGADGEDYSNYVAEGLGPENTYPLWHGTDMRLGNGGNMYGGADGSPTGYHFHNFFMSADEVRYKYATYGHANSGAKYLPVWEVSPDVKMAVDCAHGVRDEALDFNGTGSSVLPIYYLNDEVRNKRHQLWLQIVKAEEEHWSNRTE</sequence>
<feature type="compositionally biased region" description="Polar residues" evidence="1">
    <location>
        <begin position="1"/>
        <end position="10"/>
    </location>
</feature>
<feature type="region of interest" description="Disordered" evidence="1">
    <location>
        <begin position="1"/>
        <end position="25"/>
    </location>
</feature>
<dbReference type="InterPro" id="IPR006813">
    <property type="entry name" value="Glyco_trans_17"/>
</dbReference>
<gene>
    <name evidence="2" type="ORF">ACHAXA_000776</name>
</gene>
<proteinExistence type="predicted"/>
<dbReference type="AlphaFoldDB" id="A0ABD3REB1"/>
<evidence type="ECO:0000256" key="1">
    <source>
        <dbReference type="SAM" id="MobiDB-lite"/>
    </source>
</evidence>
<name>A0ABD3REB1_9STRA</name>
<evidence type="ECO:0000313" key="3">
    <source>
        <dbReference type="Proteomes" id="UP001530377"/>
    </source>
</evidence>
<evidence type="ECO:0000313" key="2">
    <source>
        <dbReference type="EMBL" id="KAL3811360.1"/>
    </source>
</evidence>